<reference evidence="2 4" key="1">
    <citation type="submission" date="2020-07" db="EMBL/GenBank/DDBJ databases">
        <authorList>
            <person name="Criscuolo A."/>
        </authorList>
    </citation>
    <scope>NUCLEOTIDE SEQUENCE [LARGE SCALE GENOMIC DNA]</scope>
    <source>
        <strain evidence="2">CIP111751</strain>
    </source>
</reference>
<accession>A0A6V7RIL1</accession>
<evidence type="ECO:0000259" key="1">
    <source>
        <dbReference type="PROSITE" id="PS50965"/>
    </source>
</evidence>
<evidence type="ECO:0000313" key="2">
    <source>
        <dbReference type="EMBL" id="CAD2077905.1"/>
    </source>
</evidence>
<dbReference type="AlphaFoldDB" id="A0A6V7RIL1"/>
<feature type="domain" description="NERD" evidence="1">
    <location>
        <begin position="37"/>
        <end position="152"/>
    </location>
</feature>
<proteinExistence type="predicted"/>
<name>A0A6V7RIL1_9STAP</name>
<organism evidence="2 4">
    <name type="scientific">Jeotgalicoccus coquinae</name>
    <dbReference type="NCBI Taxonomy" id="709509"/>
    <lineage>
        <taxon>Bacteria</taxon>
        <taxon>Bacillati</taxon>
        <taxon>Bacillota</taxon>
        <taxon>Bacilli</taxon>
        <taxon>Bacillales</taxon>
        <taxon>Staphylococcaceae</taxon>
        <taxon>Jeotgalicoccus</taxon>
    </lineage>
</organism>
<dbReference type="EMBL" id="JACHFF010000001">
    <property type="protein sequence ID" value="MBB6422594.1"/>
    <property type="molecule type" value="Genomic_DNA"/>
</dbReference>
<dbReference type="PROSITE" id="PS50965">
    <property type="entry name" value="NERD"/>
    <property type="match status" value="1"/>
</dbReference>
<dbReference type="Pfam" id="PF08378">
    <property type="entry name" value="NERD"/>
    <property type="match status" value="1"/>
</dbReference>
<evidence type="ECO:0000313" key="3">
    <source>
        <dbReference type="EMBL" id="MBB6422594.1"/>
    </source>
</evidence>
<protein>
    <submittedName>
        <fullName evidence="2">Nuclease-related domain protein</fullName>
    </submittedName>
</protein>
<reference evidence="3 5" key="2">
    <citation type="submission" date="2020-08" db="EMBL/GenBank/DDBJ databases">
        <title>Genomic Encyclopedia of Type Strains, Phase IV (KMG-IV): sequencing the most valuable type-strain genomes for metagenomic binning, comparative biology and taxonomic classification.</title>
        <authorList>
            <person name="Goeker M."/>
        </authorList>
    </citation>
    <scope>NUCLEOTIDE SEQUENCE [LARGE SCALE GENOMIC DNA]</scope>
    <source>
        <strain evidence="3 5">DSM 22419</strain>
    </source>
</reference>
<sequence length="326" mass="37969">MFITLRKLPEELLHLKALRARSVLAAVDADKLMRLERGSAGEREYDLLFDEAGHGNLYVYRDIYLQIEGSVTQYDTLIISESGIIVNEIKNFTGDYRVEGSMWTHSGGGQIPDDAASQLRRATGKLMRLRNTVRFNFDVSGKLIFPNDNFRLFCDDDRVWNQVVLRADLRRYLAGFNNEYSGEYASQLADVIERHIVPNPYFKQRVEFDSVRHSLYCGGCGSFKLEKQHFHLLCMTCGSRESNETHLVRAMSDFKYLFGPLEMTSRRMMQFTDGMVNYRTVLRSLAKYCHAHGQNKSTSYEFMYYDFEEAMEKEKPNRKYKDYIAR</sequence>
<evidence type="ECO:0000313" key="5">
    <source>
        <dbReference type="Proteomes" id="UP000545588"/>
    </source>
</evidence>
<gene>
    <name evidence="3" type="ORF">HNR41_000520</name>
    <name evidence="2" type="ORF">JEOCOQ751_01066</name>
</gene>
<dbReference type="InterPro" id="IPR011528">
    <property type="entry name" value="NERD"/>
</dbReference>
<evidence type="ECO:0000313" key="4">
    <source>
        <dbReference type="Proteomes" id="UP000534001"/>
    </source>
</evidence>
<dbReference type="Proteomes" id="UP000545588">
    <property type="component" value="Unassembled WGS sequence"/>
</dbReference>
<dbReference type="Proteomes" id="UP000534001">
    <property type="component" value="Unassembled WGS sequence"/>
</dbReference>
<dbReference type="EMBL" id="CAJEWA010000006">
    <property type="protein sequence ID" value="CAD2077905.1"/>
    <property type="molecule type" value="Genomic_DNA"/>
</dbReference>
<dbReference type="RefSeq" id="WP_184281443.1">
    <property type="nucleotide sequence ID" value="NZ_BMCO01000001.1"/>
</dbReference>
<comment type="caution">
    <text evidence="2">The sequence shown here is derived from an EMBL/GenBank/DDBJ whole genome shotgun (WGS) entry which is preliminary data.</text>
</comment>
<keyword evidence="5" id="KW-1185">Reference proteome</keyword>